<sequence length="432" mass="46561">MRLLKSIKAKQPVSCVAFAPGYQDQVIVGTYALDQSEDTASPSSNQRRSGGITIYQLGSDDFHALQEFAVTSGILDIAIDPHDQTRLYAATSVGSVIEYRVQSKDNPCHDSPVLDLAFVHEMQILDPSILILDLEFHPTQPGIFGITTSIGHTCLVNISPSTNTSTGTNKPTDPSISLAPLHHSPLEAWTLSFSPSGTHLFFGADDSTLGTAHLAPSPLTFKPLPSGPPSTSPLTLSRTTTPADPSPLLPLPTSITTRVHTAGVVSILPLFTSPRDSSSSAPPTSILLTGSYDDHIRVVRPERKPVARTLAELNLGGGVWRTSIISQWVDSRDEGRRKWLVLVACMHAGAKVVEVRCERFGEAVEGSEAGDGGWEIEEVVGFEGHESMCYGAVVVPGEGRRRKVVSTSFYDKLVAEWEFEGPEWLDEVGEGI</sequence>
<comment type="pathway">
    <text evidence="3">Protein modification.</text>
</comment>
<protein>
    <recommendedName>
        <fullName evidence="7">WD40-repeat-containing domain protein</fullName>
    </recommendedName>
</protein>
<name>A0A6A6GPV6_9PEZI</name>
<keyword evidence="1" id="KW-0853">WD repeat</keyword>
<dbReference type="GO" id="GO:0017183">
    <property type="term" value="P:protein histidyl modification to diphthamide"/>
    <property type="evidence" value="ECO:0007669"/>
    <property type="project" value="TreeGrafter"/>
</dbReference>
<dbReference type="GO" id="GO:0005737">
    <property type="term" value="C:cytoplasm"/>
    <property type="evidence" value="ECO:0007669"/>
    <property type="project" value="TreeGrafter"/>
</dbReference>
<accession>A0A6A6GPV6</accession>
<dbReference type="InterPro" id="IPR036322">
    <property type="entry name" value="WD40_repeat_dom_sf"/>
</dbReference>
<dbReference type="SUPFAM" id="SSF50978">
    <property type="entry name" value="WD40 repeat-like"/>
    <property type="match status" value="1"/>
</dbReference>
<evidence type="ECO:0000256" key="4">
    <source>
        <dbReference type="SAM" id="MobiDB-lite"/>
    </source>
</evidence>
<dbReference type="InterPro" id="IPR015943">
    <property type="entry name" value="WD40/YVTN_repeat-like_dom_sf"/>
</dbReference>
<dbReference type="EMBL" id="ML992501">
    <property type="protein sequence ID" value="KAF2227731.1"/>
    <property type="molecule type" value="Genomic_DNA"/>
</dbReference>
<evidence type="ECO:0000256" key="3">
    <source>
        <dbReference type="ARBA" id="ARBA00043952"/>
    </source>
</evidence>
<keyword evidence="2" id="KW-0677">Repeat</keyword>
<dbReference type="Proteomes" id="UP000799538">
    <property type="component" value="Unassembled WGS sequence"/>
</dbReference>
<feature type="region of interest" description="Disordered" evidence="4">
    <location>
        <begin position="220"/>
        <end position="249"/>
    </location>
</feature>
<dbReference type="Gene3D" id="2.130.10.10">
    <property type="entry name" value="YVTN repeat-like/Quinoprotein amine dehydrogenase"/>
    <property type="match status" value="1"/>
</dbReference>
<dbReference type="AlphaFoldDB" id="A0A6A6GPV6"/>
<dbReference type="PANTHER" id="PTHR46042:SF1">
    <property type="entry name" value="DIPHTHINE METHYLTRANSFERASE"/>
    <property type="match status" value="1"/>
</dbReference>
<reference evidence="6" key="1">
    <citation type="journal article" date="2020" name="Stud. Mycol.">
        <title>101 Dothideomycetes genomes: A test case for predicting lifestyles and emergence of pathogens.</title>
        <authorList>
            <person name="Haridas S."/>
            <person name="Albert R."/>
            <person name="Binder M."/>
            <person name="Bloem J."/>
            <person name="LaButti K."/>
            <person name="Salamov A."/>
            <person name="Andreopoulos B."/>
            <person name="Baker S."/>
            <person name="Barry K."/>
            <person name="Bills G."/>
            <person name="Bluhm B."/>
            <person name="Cannon C."/>
            <person name="Castanera R."/>
            <person name="Culley D."/>
            <person name="Daum C."/>
            <person name="Ezra D."/>
            <person name="Gonzalez J."/>
            <person name="Henrissat B."/>
            <person name="Kuo A."/>
            <person name="Liang C."/>
            <person name="Lipzen A."/>
            <person name="Lutzoni F."/>
            <person name="Magnuson J."/>
            <person name="Mondo S."/>
            <person name="Nolan M."/>
            <person name="Ohm R."/>
            <person name="Pangilinan J."/>
            <person name="Park H.-J."/>
            <person name="Ramirez L."/>
            <person name="Alfaro M."/>
            <person name="Sun H."/>
            <person name="Tritt A."/>
            <person name="Yoshinaga Y."/>
            <person name="Zwiers L.-H."/>
            <person name="Turgeon B."/>
            <person name="Goodwin S."/>
            <person name="Spatafora J."/>
            <person name="Crous P."/>
            <person name="Grigoriev I."/>
        </authorList>
    </citation>
    <scope>NUCLEOTIDE SEQUENCE [LARGE SCALE GENOMIC DNA]</scope>
    <source>
        <strain evidence="6">CECT 20119</strain>
    </source>
</reference>
<feature type="compositionally biased region" description="Low complexity" evidence="4">
    <location>
        <begin position="232"/>
        <end position="243"/>
    </location>
</feature>
<dbReference type="PANTHER" id="PTHR46042">
    <property type="entry name" value="DIPHTHINE METHYLTRANSFERASE"/>
    <property type="match status" value="1"/>
</dbReference>
<dbReference type="OrthoDB" id="1930760at2759"/>
<evidence type="ECO:0000256" key="1">
    <source>
        <dbReference type="ARBA" id="ARBA00022574"/>
    </source>
</evidence>
<evidence type="ECO:0008006" key="7">
    <source>
        <dbReference type="Google" id="ProtNLM"/>
    </source>
</evidence>
<organism evidence="5 6">
    <name type="scientific">Elsinoe ampelina</name>
    <dbReference type="NCBI Taxonomy" id="302913"/>
    <lineage>
        <taxon>Eukaryota</taxon>
        <taxon>Fungi</taxon>
        <taxon>Dikarya</taxon>
        <taxon>Ascomycota</taxon>
        <taxon>Pezizomycotina</taxon>
        <taxon>Dothideomycetes</taxon>
        <taxon>Dothideomycetidae</taxon>
        <taxon>Myriangiales</taxon>
        <taxon>Elsinoaceae</taxon>
        <taxon>Elsinoe</taxon>
    </lineage>
</organism>
<proteinExistence type="predicted"/>
<evidence type="ECO:0000256" key="2">
    <source>
        <dbReference type="ARBA" id="ARBA00022737"/>
    </source>
</evidence>
<dbReference type="GO" id="GO:0061685">
    <property type="term" value="F:diphthine methylesterase activity"/>
    <property type="evidence" value="ECO:0007669"/>
    <property type="project" value="TreeGrafter"/>
</dbReference>
<keyword evidence="6" id="KW-1185">Reference proteome</keyword>
<dbReference type="InterPro" id="IPR052415">
    <property type="entry name" value="Diphthine_MTase"/>
</dbReference>
<gene>
    <name evidence="5" type="ORF">BDZ85DRAFT_277612</name>
</gene>
<evidence type="ECO:0000313" key="6">
    <source>
        <dbReference type="Proteomes" id="UP000799538"/>
    </source>
</evidence>
<evidence type="ECO:0000313" key="5">
    <source>
        <dbReference type="EMBL" id="KAF2227731.1"/>
    </source>
</evidence>